<feature type="region of interest" description="Disordered" evidence="1">
    <location>
        <begin position="403"/>
        <end position="439"/>
    </location>
</feature>
<sequence>MGKENLECDRNRLLASARDSDKVRTCSVDLFWKTYAKSWRPLTSSQMNALTAALDEENVYRNKRWVALPDAKKGVAEDVHFKRLEKIFSKVTALAEKTLSGRFEPARRTTKFRCRPRQTTSSEVMGASHKVDSVNTRTDSSYPEGSRGLLGSARNAKIKIRRTGELVFTADALLTGEFKLFDTRADQFDNAKKTFGHAGHAFYNDVGRIVVFAYTIEGAKMRLWCHTRSHTGISEEFDIHTNPSMFIDFILFSTYASLPVLGVDTTVRRVIDSDRNIQYQFDFYDRKTNVRTTYETTRSIDESSAMELYSRSMRVFEVHLVLGDPFAKKRAFGKETFVLRDYYVFSHVKSEREIQGGIQHQLELKGVWEEAKPHFMRIREDGAVWIPRSEGAVRQTVPAPHEKSEPYEFIDGDNPAGSGPSTETIRTGRSHRTGQSSLAYPNAVEKPLSKLHEKRHMRTVYEQLCIDLYKVNDPKLFFFAMSQVAKILRYMKLAGYVHRDVSPGNFLLHYIKENSACPDLASISQTLRDDWITIISDLEYARPFLHGSGHDAITGTSYYVAVEVQHQSYEFGPQQTYKPNLLGGPNERQKTVSANPHHFSFNFFHDAESALWMALDFVCRKIPSKRRDLVTPSGRAALDVLREYSALMFVPQIEGSTERLKFIEDAVHAKALEEALTEVYGDDCPVWKVAGLIGHLAEAYRTIEKAPFDPDMLLKNGRKAYDPSLFADEIYDIMEVVFSGISDYYADPANADVFVSIYDPPASDPQPAAAEAEAVAPPQDCIHDDDNHGDGYHTDEAGAGNYSDDDEEDEEEDRATGSDRDAPAVSESSSDNSDATTDAPATGGDATANVAPTTGGEAQGTATVPASDRVLRSKRKRDDDPSPGPPALVRTVRRSRTKGAEPSRRSRRLAERQNSQEEVAQPQPAATGGPARRPRTTHPPPPPKKQRRIRSR</sequence>
<organism evidence="4">
    <name type="scientific">Schizophyllum commune (strain H4-8 / FGSC 9210)</name>
    <name type="common">Split gill fungus</name>
    <dbReference type="NCBI Taxonomy" id="578458"/>
    <lineage>
        <taxon>Eukaryota</taxon>
        <taxon>Fungi</taxon>
        <taxon>Dikarya</taxon>
        <taxon>Basidiomycota</taxon>
        <taxon>Agaricomycotina</taxon>
        <taxon>Agaricomycetes</taxon>
        <taxon>Agaricomycetidae</taxon>
        <taxon>Agaricales</taxon>
        <taxon>Schizophyllaceae</taxon>
        <taxon>Schizophyllum</taxon>
    </lineage>
</organism>
<reference evidence="3 4" key="1">
    <citation type="journal article" date="2010" name="Nat. Biotechnol.">
        <title>Genome sequence of the model mushroom Schizophyllum commune.</title>
        <authorList>
            <person name="Ohm R.A."/>
            <person name="de Jong J.F."/>
            <person name="Lugones L.G."/>
            <person name="Aerts A."/>
            <person name="Kothe E."/>
            <person name="Stajich J.E."/>
            <person name="de Vries R.P."/>
            <person name="Record E."/>
            <person name="Levasseur A."/>
            <person name="Baker S.E."/>
            <person name="Bartholomew K.A."/>
            <person name="Coutinho P.M."/>
            <person name="Erdmann S."/>
            <person name="Fowler T.J."/>
            <person name="Gathman A.C."/>
            <person name="Lombard V."/>
            <person name="Henrissat B."/>
            <person name="Knabe N."/>
            <person name="Kuees U."/>
            <person name="Lilly W.W."/>
            <person name="Lindquist E."/>
            <person name="Lucas S."/>
            <person name="Magnuson J.K."/>
            <person name="Piumi F."/>
            <person name="Raudaskoski M."/>
            <person name="Salamov A."/>
            <person name="Schmutz J."/>
            <person name="Schwarze F.W.M.R."/>
            <person name="vanKuyk P.A."/>
            <person name="Horton J.S."/>
            <person name="Grigoriev I.V."/>
            <person name="Woesten H.A.B."/>
        </authorList>
    </citation>
    <scope>NUCLEOTIDE SEQUENCE [LARGE SCALE GENOMIC DNA]</scope>
    <source>
        <strain evidence="4">H4-8 / FGSC 9210</strain>
    </source>
</reference>
<protein>
    <recommendedName>
        <fullName evidence="2">Fungal-type protein kinase domain-containing protein</fullName>
    </recommendedName>
</protein>
<dbReference type="InParanoid" id="D8PL78"/>
<feature type="compositionally biased region" description="Low complexity" evidence="1">
    <location>
        <begin position="762"/>
        <end position="779"/>
    </location>
</feature>
<dbReference type="OMA" id="RNKEHIY"/>
<feature type="compositionally biased region" description="Polar residues" evidence="1">
    <location>
        <begin position="419"/>
        <end position="439"/>
    </location>
</feature>
<dbReference type="AlphaFoldDB" id="D8PL78"/>
<feature type="compositionally biased region" description="Acidic residues" evidence="1">
    <location>
        <begin position="803"/>
        <end position="813"/>
    </location>
</feature>
<feature type="compositionally biased region" description="Basic and acidic residues" evidence="1">
    <location>
        <begin position="781"/>
        <end position="796"/>
    </location>
</feature>
<dbReference type="KEGG" id="scm:SCHCO_02486189"/>
<feature type="region of interest" description="Disordered" evidence="1">
    <location>
        <begin position="114"/>
        <end position="146"/>
    </location>
</feature>
<dbReference type="Proteomes" id="UP000007431">
    <property type="component" value="Unassembled WGS sequence"/>
</dbReference>
<accession>D8PL78</accession>
<feature type="compositionally biased region" description="Polar residues" evidence="1">
    <location>
        <begin position="133"/>
        <end position="143"/>
    </location>
</feature>
<dbReference type="STRING" id="578458.D8PL78"/>
<dbReference type="Gene3D" id="1.10.510.10">
    <property type="entry name" value="Transferase(Phosphotransferase) domain 1"/>
    <property type="match status" value="1"/>
</dbReference>
<dbReference type="InterPro" id="IPR008266">
    <property type="entry name" value="Tyr_kinase_AS"/>
</dbReference>
<proteinExistence type="predicted"/>
<evidence type="ECO:0000256" key="1">
    <source>
        <dbReference type="SAM" id="MobiDB-lite"/>
    </source>
</evidence>
<evidence type="ECO:0000259" key="2">
    <source>
        <dbReference type="Pfam" id="PF17667"/>
    </source>
</evidence>
<dbReference type="SUPFAM" id="SSF56112">
    <property type="entry name" value="Protein kinase-like (PK-like)"/>
    <property type="match status" value="1"/>
</dbReference>
<dbReference type="Pfam" id="PF17667">
    <property type="entry name" value="Pkinase_fungal"/>
    <property type="match status" value="1"/>
</dbReference>
<evidence type="ECO:0000313" key="3">
    <source>
        <dbReference type="EMBL" id="EFJ02719.1"/>
    </source>
</evidence>
<feature type="compositionally biased region" description="Low complexity" evidence="1">
    <location>
        <begin position="921"/>
        <end position="931"/>
    </location>
</feature>
<name>D8PL78_SCHCM</name>
<dbReference type="EMBL" id="GL377302">
    <property type="protein sequence ID" value="EFJ02719.1"/>
    <property type="molecule type" value="Genomic_DNA"/>
</dbReference>
<dbReference type="PROSITE" id="PS00109">
    <property type="entry name" value="PROTEIN_KINASE_TYR"/>
    <property type="match status" value="1"/>
</dbReference>
<dbReference type="OrthoDB" id="3271139at2759"/>
<feature type="compositionally biased region" description="Basic and acidic residues" evidence="1">
    <location>
        <begin position="898"/>
        <end position="915"/>
    </location>
</feature>
<dbReference type="eggNOG" id="ENOG502RCAQ">
    <property type="taxonomic scope" value="Eukaryota"/>
</dbReference>
<dbReference type="GeneID" id="9597685"/>
<dbReference type="InterPro" id="IPR040976">
    <property type="entry name" value="Pkinase_fungal"/>
</dbReference>
<gene>
    <name evidence="3" type="ORF">SCHCODRAFT_255751</name>
</gene>
<feature type="domain" description="Fungal-type protein kinase" evidence="2">
    <location>
        <begin position="175"/>
        <end position="615"/>
    </location>
</feature>
<dbReference type="VEuPathDB" id="FungiDB:SCHCODRAFT_02486189"/>
<dbReference type="HOGENOM" id="CLU_015199_1_0_1"/>
<dbReference type="GO" id="GO:0004672">
    <property type="term" value="F:protein kinase activity"/>
    <property type="evidence" value="ECO:0007669"/>
    <property type="project" value="InterPro"/>
</dbReference>
<keyword evidence="4" id="KW-1185">Reference proteome</keyword>
<feature type="compositionally biased region" description="Low complexity" evidence="1">
    <location>
        <begin position="823"/>
        <end position="848"/>
    </location>
</feature>
<evidence type="ECO:0000313" key="4">
    <source>
        <dbReference type="Proteomes" id="UP000007431"/>
    </source>
</evidence>
<dbReference type="InterPro" id="IPR011009">
    <property type="entry name" value="Kinase-like_dom_sf"/>
</dbReference>
<dbReference type="RefSeq" id="XP_003037621.1">
    <property type="nucleotide sequence ID" value="XM_003037575.1"/>
</dbReference>
<feature type="region of interest" description="Disordered" evidence="1">
    <location>
        <begin position="762"/>
        <end position="952"/>
    </location>
</feature>